<protein>
    <submittedName>
        <fullName evidence="1">10678_t:CDS:1</fullName>
    </submittedName>
</protein>
<organism evidence="1 2">
    <name type="scientific">Paraglomus brasilianum</name>
    <dbReference type="NCBI Taxonomy" id="144538"/>
    <lineage>
        <taxon>Eukaryota</taxon>
        <taxon>Fungi</taxon>
        <taxon>Fungi incertae sedis</taxon>
        <taxon>Mucoromycota</taxon>
        <taxon>Glomeromycotina</taxon>
        <taxon>Glomeromycetes</taxon>
        <taxon>Paraglomerales</taxon>
        <taxon>Paraglomeraceae</taxon>
        <taxon>Paraglomus</taxon>
    </lineage>
</organism>
<evidence type="ECO:0000313" key="2">
    <source>
        <dbReference type="Proteomes" id="UP000789739"/>
    </source>
</evidence>
<gene>
    <name evidence="1" type="ORF">PBRASI_LOCUS9147</name>
</gene>
<reference evidence="1" key="1">
    <citation type="submission" date="2021-06" db="EMBL/GenBank/DDBJ databases">
        <authorList>
            <person name="Kallberg Y."/>
            <person name="Tangrot J."/>
            <person name="Rosling A."/>
        </authorList>
    </citation>
    <scope>NUCLEOTIDE SEQUENCE</scope>
    <source>
        <strain evidence="1">BR232B</strain>
    </source>
</reference>
<dbReference type="EMBL" id="CAJVPI010001863">
    <property type="protein sequence ID" value="CAG8629065.1"/>
    <property type="molecule type" value="Genomic_DNA"/>
</dbReference>
<keyword evidence="2" id="KW-1185">Reference proteome</keyword>
<feature type="non-terminal residue" evidence="1">
    <location>
        <position position="126"/>
    </location>
</feature>
<dbReference type="Proteomes" id="UP000789739">
    <property type="component" value="Unassembled WGS sequence"/>
</dbReference>
<name>A0A9N9GVX0_9GLOM</name>
<dbReference type="AlphaFoldDB" id="A0A9N9GVX0"/>
<proteinExistence type="predicted"/>
<accession>A0A9N9GVX0</accession>
<sequence>MLSVSNAPHSGTTYFSRPLEQWSLLSFLKRKRPAMVAQELDYNNEHTFYENTIKQVFDDTKRQKLLVDFEAEKMSEGVAKFWLVLGWCQQYGGNNQALIPPKTRGFFDEILRQKSYNYDLLQKGAM</sequence>
<comment type="caution">
    <text evidence="1">The sequence shown here is derived from an EMBL/GenBank/DDBJ whole genome shotgun (WGS) entry which is preliminary data.</text>
</comment>
<evidence type="ECO:0000313" key="1">
    <source>
        <dbReference type="EMBL" id="CAG8629065.1"/>
    </source>
</evidence>